<accession>A0ACC2TL45</accession>
<evidence type="ECO:0000313" key="1">
    <source>
        <dbReference type="EMBL" id="KAJ9075320.1"/>
    </source>
</evidence>
<reference evidence="1" key="1">
    <citation type="submission" date="2022-04" db="EMBL/GenBank/DDBJ databases">
        <title>Genome of the entomopathogenic fungus Entomophthora muscae.</title>
        <authorList>
            <person name="Elya C."/>
            <person name="Lovett B.R."/>
            <person name="Lee E."/>
            <person name="Macias A.M."/>
            <person name="Hajek A.E."/>
            <person name="De Bivort B.L."/>
            <person name="Kasson M.T."/>
            <person name="De Fine Licht H.H."/>
            <person name="Stajich J.E."/>
        </authorList>
    </citation>
    <scope>NUCLEOTIDE SEQUENCE</scope>
    <source>
        <strain evidence="1">Berkeley</strain>
    </source>
</reference>
<proteinExistence type="predicted"/>
<comment type="caution">
    <text evidence="1">The sequence shown here is derived from an EMBL/GenBank/DDBJ whole genome shotgun (WGS) entry which is preliminary data.</text>
</comment>
<organism evidence="1 2">
    <name type="scientific">Entomophthora muscae</name>
    <dbReference type="NCBI Taxonomy" id="34485"/>
    <lineage>
        <taxon>Eukaryota</taxon>
        <taxon>Fungi</taxon>
        <taxon>Fungi incertae sedis</taxon>
        <taxon>Zoopagomycota</taxon>
        <taxon>Entomophthoromycotina</taxon>
        <taxon>Entomophthoromycetes</taxon>
        <taxon>Entomophthorales</taxon>
        <taxon>Entomophthoraceae</taxon>
        <taxon>Entomophthora</taxon>
    </lineage>
</organism>
<sequence length="224" mass="26172">MYHGKHLKKFRGKTGQHRDDMLKNLVTSLIKYGRIETTWVKAKSMQRLAEKMVTHVKNDTSISNGICKEFVREHEITLPKLSELADRFKDRQGGYTRVFKNGNRPKDNAPMGIIEFVGEKYDLRTFLVTRAEARRRLEKDNLGFKTLDEIHEFLKTCETKGSPLQKSEFLRLKSQQKAMRDFERRIEKVKASQNYDSEAWEKAVQAEMELLTQKTKALKLTESS</sequence>
<keyword evidence="1" id="KW-0689">Ribosomal protein</keyword>
<gene>
    <name evidence="1" type="primary">mrpl8</name>
    <name evidence="1" type="ORF">DSO57_1037235</name>
</gene>
<keyword evidence="2" id="KW-1185">Reference proteome</keyword>
<name>A0ACC2TL45_9FUNG</name>
<dbReference type="EMBL" id="QTSX02002520">
    <property type="protein sequence ID" value="KAJ9075320.1"/>
    <property type="molecule type" value="Genomic_DNA"/>
</dbReference>
<protein>
    <submittedName>
        <fullName evidence="1">54S ribosomal protein L8, mitochondrial</fullName>
    </submittedName>
</protein>
<evidence type="ECO:0000313" key="2">
    <source>
        <dbReference type="Proteomes" id="UP001165960"/>
    </source>
</evidence>
<dbReference type="Proteomes" id="UP001165960">
    <property type="component" value="Unassembled WGS sequence"/>
</dbReference>
<keyword evidence="1" id="KW-0687">Ribonucleoprotein</keyword>